<organism evidence="1 2">
    <name type="scientific">Bathymodiolus azoricus thioautotrophic gill symbiont</name>
    <dbReference type="NCBI Taxonomy" id="235205"/>
    <lineage>
        <taxon>Bacteria</taxon>
        <taxon>Pseudomonadati</taxon>
        <taxon>Pseudomonadota</taxon>
        <taxon>Gammaproteobacteria</taxon>
        <taxon>sulfur-oxidizing symbionts</taxon>
    </lineage>
</organism>
<accession>A0A1H6J156</accession>
<sequence length="52" mass="5692">MRKIYLKFCPENGIICLGGVAFGKGLLTTLTDALYANKFVESGTFFTDKLGK</sequence>
<dbReference type="Proteomes" id="UP000198559">
    <property type="component" value="Unassembled WGS sequence"/>
</dbReference>
<evidence type="ECO:0000313" key="2">
    <source>
        <dbReference type="Proteomes" id="UP000198559"/>
    </source>
</evidence>
<gene>
    <name evidence="1" type="ORF">BAZSYMB_V2GCONTIG00771_1</name>
</gene>
<proteinExistence type="predicted"/>
<dbReference type="AlphaFoldDB" id="A0A1H6J156"/>
<dbReference type="STRING" id="235205.BAZSYMB_V2GCONTIG00771_1"/>
<name>A0A1H6J156_9GAMM</name>
<evidence type="ECO:0000313" key="1">
    <source>
        <dbReference type="EMBL" id="SEH55725.1"/>
    </source>
</evidence>
<protein>
    <submittedName>
        <fullName evidence="1">Uncharacterized protein</fullName>
    </submittedName>
</protein>
<dbReference type="EMBL" id="CVUD02000009">
    <property type="protein sequence ID" value="SEH55725.1"/>
    <property type="molecule type" value="Genomic_DNA"/>
</dbReference>
<reference evidence="2" key="1">
    <citation type="submission" date="2016-06" db="EMBL/GenBank/DDBJ databases">
        <authorList>
            <person name="Petersen J."/>
            <person name="Sayavedra L."/>
        </authorList>
    </citation>
    <scope>NUCLEOTIDE SEQUENCE [LARGE SCALE GENOMIC DNA]</scope>
    <source>
        <strain evidence="2">BazSymB</strain>
    </source>
</reference>